<sequence>MASMMPQAPPSPPTPPRPQAPGSPPFSSARRSSGCWLADSRESSPPQTGRTA</sequence>
<name>A0A0A9BKM1_ARUDO</name>
<evidence type="ECO:0000313" key="2">
    <source>
        <dbReference type="EMBL" id="JAD63926.1"/>
    </source>
</evidence>
<accession>A0A0A9BKM1</accession>
<feature type="compositionally biased region" description="Pro residues" evidence="1">
    <location>
        <begin position="7"/>
        <end position="24"/>
    </location>
</feature>
<organism evidence="2">
    <name type="scientific">Arundo donax</name>
    <name type="common">Giant reed</name>
    <name type="synonym">Donax arundinaceus</name>
    <dbReference type="NCBI Taxonomy" id="35708"/>
    <lineage>
        <taxon>Eukaryota</taxon>
        <taxon>Viridiplantae</taxon>
        <taxon>Streptophyta</taxon>
        <taxon>Embryophyta</taxon>
        <taxon>Tracheophyta</taxon>
        <taxon>Spermatophyta</taxon>
        <taxon>Magnoliopsida</taxon>
        <taxon>Liliopsida</taxon>
        <taxon>Poales</taxon>
        <taxon>Poaceae</taxon>
        <taxon>PACMAD clade</taxon>
        <taxon>Arundinoideae</taxon>
        <taxon>Arundineae</taxon>
        <taxon>Arundo</taxon>
    </lineage>
</organism>
<protein>
    <submittedName>
        <fullName evidence="2">Uncharacterized protein</fullName>
    </submittedName>
</protein>
<evidence type="ECO:0000256" key="1">
    <source>
        <dbReference type="SAM" id="MobiDB-lite"/>
    </source>
</evidence>
<dbReference type="EMBL" id="GBRH01233969">
    <property type="protein sequence ID" value="JAD63926.1"/>
    <property type="molecule type" value="Transcribed_RNA"/>
</dbReference>
<reference evidence="2" key="1">
    <citation type="submission" date="2014-09" db="EMBL/GenBank/DDBJ databases">
        <authorList>
            <person name="Magalhaes I.L.F."/>
            <person name="Oliveira U."/>
            <person name="Santos F.R."/>
            <person name="Vidigal T.H.D.A."/>
            <person name="Brescovit A.D."/>
            <person name="Santos A.J."/>
        </authorList>
    </citation>
    <scope>NUCLEOTIDE SEQUENCE</scope>
    <source>
        <tissue evidence="2">Shoot tissue taken approximately 20 cm above the soil surface</tissue>
    </source>
</reference>
<dbReference type="AlphaFoldDB" id="A0A0A9BKM1"/>
<feature type="region of interest" description="Disordered" evidence="1">
    <location>
        <begin position="1"/>
        <end position="52"/>
    </location>
</feature>
<reference evidence="2" key="2">
    <citation type="journal article" date="2015" name="Data Brief">
        <title>Shoot transcriptome of the giant reed, Arundo donax.</title>
        <authorList>
            <person name="Barrero R.A."/>
            <person name="Guerrero F.D."/>
            <person name="Moolhuijzen P."/>
            <person name="Goolsby J.A."/>
            <person name="Tidwell J."/>
            <person name="Bellgard S.E."/>
            <person name="Bellgard M.I."/>
        </authorList>
    </citation>
    <scope>NUCLEOTIDE SEQUENCE</scope>
    <source>
        <tissue evidence="2">Shoot tissue taken approximately 20 cm above the soil surface</tissue>
    </source>
</reference>
<feature type="compositionally biased region" description="Polar residues" evidence="1">
    <location>
        <begin position="43"/>
        <end position="52"/>
    </location>
</feature>
<proteinExistence type="predicted"/>